<evidence type="ECO:0000259" key="2">
    <source>
        <dbReference type="SMART" id="SM00382"/>
    </source>
</evidence>
<dbReference type="InterPro" id="IPR027417">
    <property type="entry name" value="P-loop_NTPase"/>
</dbReference>
<dbReference type="EMBL" id="JBHRSZ010000004">
    <property type="protein sequence ID" value="MFC3150998.1"/>
    <property type="molecule type" value="Genomic_DNA"/>
</dbReference>
<dbReference type="SMART" id="SM00382">
    <property type="entry name" value="AAA"/>
    <property type="match status" value="1"/>
</dbReference>
<sequence length="596" mass="64792">MKPQTLKFPFTAVSGQASFKLALILAAINPAIGGVLISGPRGSAKSTLARGLADVMPATANKPHEFITLPLGASEEMLVGTLDLQKVLADQSVAFQPGLLAKADGGVLYVDEVNLLPDNLVDLLLDVSASGVNVVERDGVSHSHFAQFILLGTMNPDEGELRPQLLDRFGLSVELSNQYSVEERVEIVRLRDAFDRNPEAFVQSYQEAQATLTESIQSARTLLDQVQCADELRVLIAQKCVDANVDGMRGDIVWYRAAVAHAAWHQRDQVTEEDILAVEDLVLAHRRNGDSNSSNPPNSSSSNRQTPNASNTPPNAPFSRPQASRNEQPYDGLEGDWGSMSSSAQEQQAVDAPWHLNSLDKKATKNLPKSVSLGKPQTLSSSRQKGSGSKGAHASKTEDTKVHWFGSLVKNAGKMPLKDLVFHKKRESQPVLHLVLLDTSASILKHQNFSKAKSLVSAIAHQAYLAREQMTLMGFGNQKVETLLPKKRAPKSLVRLLNTIPAAGGTPLREMLQQAKAFQQQQITQAPNLAIKTYLITDGRTSQTFDDLDLLGQVTVIDTEDSQVKRGKAVQIAQTLMAHYLALADLTLPSPQPIKI</sequence>
<proteinExistence type="predicted"/>
<feature type="compositionally biased region" description="Low complexity" evidence="1">
    <location>
        <begin position="291"/>
        <end position="313"/>
    </location>
</feature>
<reference evidence="4" key="1">
    <citation type="journal article" date="2019" name="Int. J. Syst. Evol. Microbiol.">
        <title>The Global Catalogue of Microorganisms (GCM) 10K type strain sequencing project: providing services to taxonomists for standard genome sequencing and annotation.</title>
        <authorList>
            <consortium name="The Broad Institute Genomics Platform"/>
            <consortium name="The Broad Institute Genome Sequencing Center for Infectious Disease"/>
            <person name="Wu L."/>
            <person name="Ma J."/>
        </authorList>
    </citation>
    <scope>NUCLEOTIDE SEQUENCE [LARGE SCALE GENOMIC DNA]</scope>
    <source>
        <strain evidence="4">KCTC 52438</strain>
    </source>
</reference>
<dbReference type="InterPro" id="IPR002035">
    <property type="entry name" value="VWF_A"/>
</dbReference>
<dbReference type="RefSeq" id="WP_386718953.1">
    <property type="nucleotide sequence ID" value="NZ_JBHRSZ010000004.1"/>
</dbReference>
<feature type="region of interest" description="Disordered" evidence="1">
    <location>
        <begin position="361"/>
        <end position="397"/>
    </location>
</feature>
<name>A0ABV7HEK5_9GAMM</name>
<organism evidence="3 4">
    <name type="scientific">Litoribrevibacter euphylliae</name>
    <dbReference type="NCBI Taxonomy" id="1834034"/>
    <lineage>
        <taxon>Bacteria</taxon>
        <taxon>Pseudomonadati</taxon>
        <taxon>Pseudomonadota</taxon>
        <taxon>Gammaproteobacteria</taxon>
        <taxon>Oceanospirillales</taxon>
        <taxon>Oceanospirillaceae</taxon>
        <taxon>Litoribrevibacter</taxon>
    </lineage>
</organism>
<dbReference type="PANTHER" id="PTHR35023:SF1">
    <property type="entry name" value="MG-PROTOPORPHYRIN IX CHELATASE"/>
    <property type="match status" value="1"/>
</dbReference>
<dbReference type="Pfam" id="PF07728">
    <property type="entry name" value="AAA_5"/>
    <property type="match status" value="1"/>
</dbReference>
<accession>A0ABV7HEK5</accession>
<comment type="caution">
    <text evidence="3">The sequence shown here is derived from an EMBL/GenBank/DDBJ whole genome shotgun (WGS) entry which is preliminary data.</text>
</comment>
<dbReference type="SUPFAM" id="SSF52540">
    <property type="entry name" value="P-loop containing nucleoside triphosphate hydrolases"/>
    <property type="match status" value="1"/>
</dbReference>
<dbReference type="CDD" id="cd00009">
    <property type="entry name" value="AAA"/>
    <property type="match status" value="1"/>
</dbReference>
<dbReference type="InterPro" id="IPR003593">
    <property type="entry name" value="AAA+_ATPase"/>
</dbReference>
<protein>
    <submittedName>
        <fullName evidence="3">AAA family ATPase</fullName>
    </submittedName>
</protein>
<gene>
    <name evidence="3" type="ORF">ACFOEK_08160</name>
</gene>
<dbReference type="SUPFAM" id="SSF53300">
    <property type="entry name" value="vWA-like"/>
    <property type="match status" value="1"/>
</dbReference>
<evidence type="ECO:0000313" key="3">
    <source>
        <dbReference type="EMBL" id="MFC3150998.1"/>
    </source>
</evidence>
<feature type="region of interest" description="Disordered" evidence="1">
    <location>
        <begin position="287"/>
        <end position="349"/>
    </location>
</feature>
<dbReference type="Gene3D" id="3.40.50.300">
    <property type="entry name" value="P-loop containing nucleotide triphosphate hydrolases"/>
    <property type="match status" value="1"/>
</dbReference>
<keyword evidence="4" id="KW-1185">Reference proteome</keyword>
<dbReference type="InterPro" id="IPR036465">
    <property type="entry name" value="vWFA_dom_sf"/>
</dbReference>
<feature type="compositionally biased region" description="Polar residues" evidence="1">
    <location>
        <begin position="339"/>
        <end position="348"/>
    </location>
</feature>
<dbReference type="Proteomes" id="UP001595476">
    <property type="component" value="Unassembled WGS sequence"/>
</dbReference>
<dbReference type="InterPro" id="IPR011704">
    <property type="entry name" value="ATPase_dyneun-rel_AAA"/>
</dbReference>
<dbReference type="Gene3D" id="3.40.50.410">
    <property type="entry name" value="von Willebrand factor, type A domain"/>
    <property type="match status" value="1"/>
</dbReference>
<dbReference type="Pfam" id="PF17863">
    <property type="entry name" value="AAA_lid_2"/>
    <property type="match status" value="1"/>
</dbReference>
<dbReference type="InterPro" id="IPR052989">
    <property type="entry name" value="Mg-chelatase_DI-like"/>
</dbReference>
<dbReference type="Gene3D" id="1.10.8.80">
    <property type="entry name" value="Magnesium chelatase subunit I, C-Terminal domain"/>
    <property type="match status" value="1"/>
</dbReference>
<evidence type="ECO:0000256" key="1">
    <source>
        <dbReference type="SAM" id="MobiDB-lite"/>
    </source>
</evidence>
<dbReference type="PANTHER" id="PTHR35023">
    <property type="entry name" value="CHELATASE-RELATED"/>
    <property type="match status" value="1"/>
</dbReference>
<feature type="domain" description="AAA+ ATPase" evidence="2">
    <location>
        <begin position="31"/>
        <end position="180"/>
    </location>
</feature>
<feature type="compositionally biased region" description="Low complexity" evidence="1">
    <location>
        <begin position="380"/>
        <end position="391"/>
    </location>
</feature>
<dbReference type="InterPro" id="IPR041628">
    <property type="entry name" value="ChlI/MoxR_AAA_lid"/>
</dbReference>
<evidence type="ECO:0000313" key="4">
    <source>
        <dbReference type="Proteomes" id="UP001595476"/>
    </source>
</evidence>
<dbReference type="Pfam" id="PF13519">
    <property type="entry name" value="VWA_2"/>
    <property type="match status" value="1"/>
</dbReference>